<organism evidence="2 3">
    <name type="scientific">Pseudomicrostroma glucosiphilum</name>
    <dbReference type="NCBI Taxonomy" id="1684307"/>
    <lineage>
        <taxon>Eukaryota</taxon>
        <taxon>Fungi</taxon>
        <taxon>Dikarya</taxon>
        <taxon>Basidiomycota</taxon>
        <taxon>Ustilaginomycotina</taxon>
        <taxon>Exobasidiomycetes</taxon>
        <taxon>Microstromatales</taxon>
        <taxon>Microstromatales incertae sedis</taxon>
        <taxon>Pseudomicrostroma</taxon>
    </lineage>
</organism>
<evidence type="ECO:0000313" key="2">
    <source>
        <dbReference type="EMBL" id="PWN21577.1"/>
    </source>
</evidence>
<dbReference type="Proteomes" id="UP000245942">
    <property type="component" value="Unassembled WGS sequence"/>
</dbReference>
<evidence type="ECO:0000256" key="1">
    <source>
        <dbReference type="SAM" id="MobiDB-lite"/>
    </source>
</evidence>
<dbReference type="EMBL" id="KZ819325">
    <property type="protein sequence ID" value="PWN21577.1"/>
    <property type="molecule type" value="Genomic_DNA"/>
</dbReference>
<keyword evidence="3" id="KW-1185">Reference proteome</keyword>
<evidence type="ECO:0000313" key="3">
    <source>
        <dbReference type="Proteomes" id="UP000245942"/>
    </source>
</evidence>
<protein>
    <submittedName>
        <fullName evidence="2">Uncharacterized protein</fullName>
    </submittedName>
</protein>
<accession>A0A316U8K6</accession>
<feature type="compositionally biased region" description="Basic and acidic residues" evidence="1">
    <location>
        <begin position="134"/>
        <end position="145"/>
    </location>
</feature>
<sequence length="145" mass="15782">MWANTLSSSPTNVKPPLAAASCSAATNAFGSGRTRPDESHMLSQLLRIEIQGAKACSLSSRVFMQMHTIRHTSTGTALSADVFAFRHTGTDTAFSADAFAFPSGSEVLKLRSLNTRRRDREECIHKATRPAGAKTDRQKGKESRR</sequence>
<name>A0A316U8K6_9BASI</name>
<dbReference type="RefSeq" id="XP_025348737.1">
    <property type="nucleotide sequence ID" value="XM_025492310.1"/>
</dbReference>
<proteinExistence type="predicted"/>
<feature type="region of interest" description="Disordered" evidence="1">
    <location>
        <begin position="119"/>
        <end position="145"/>
    </location>
</feature>
<dbReference type="GeneID" id="37014044"/>
<gene>
    <name evidence="2" type="ORF">BCV69DRAFT_282296</name>
</gene>
<reference evidence="2 3" key="1">
    <citation type="journal article" date="2018" name="Mol. Biol. Evol.">
        <title>Broad Genomic Sampling Reveals a Smut Pathogenic Ancestry of the Fungal Clade Ustilaginomycotina.</title>
        <authorList>
            <person name="Kijpornyongpan T."/>
            <person name="Mondo S.J."/>
            <person name="Barry K."/>
            <person name="Sandor L."/>
            <person name="Lee J."/>
            <person name="Lipzen A."/>
            <person name="Pangilinan J."/>
            <person name="LaButti K."/>
            <person name="Hainaut M."/>
            <person name="Henrissat B."/>
            <person name="Grigoriev I.V."/>
            <person name="Spatafora J.W."/>
            <person name="Aime M.C."/>
        </authorList>
    </citation>
    <scope>NUCLEOTIDE SEQUENCE [LARGE SCALE GENOMIC DNA]</scope>
    <source>
        <strain evidence="2 3">MCA 4718</strain>
    </source>
</reference>
<dbReference type="AlphaFoldDB" id="A0A316U8K6"/>